<dbReference type="RefSeq" id="WP_140848023.1">
    <property type="nucleotide sequence ID" value="NZ_RCZC01000001.1"/>
</dbReference>
<sequence>MASIDKPASASLWRRLLWLIAIWTMSVLCLGIAAEGIRLWIRS</sequence>
<organism evidence="2 3">
    <name type="scientific">Sphingomonas glacialis</name>
    <dbReference type="NCBI Taxonomy" id="658225"/>
    <lineage>
        <taxon>Bacteria</taxon>
        <taxon>Pseudomonadati</taxon>
        <taxon>Pseudomonadota</taxon>
        <taxon>Alphaproteobacteria</taxon>
        <taxon>Sphingomonadales</taxon>
        <taxon>Sphingomonadaceae</taxon>
        <taxon>Sphingomonas</taxon>
    </lineage>
</organism>
<dbReference type="InterPro" id="IPR018895">
    <property type="entry name" value="DUF2474"/>
</dbReference>
<proteinExistence type="predicted"/>
<keyword evidence="3" id="KW-1185">Reference proteome</keyword>
<gene>
    <name evidence="2" type="ORF">EAH76_03215</name>
</gene>
<dbReference type="Proteomes" id="UP000319931">
    <property type="component" value="Unassembled WGS sequence"/>
</dbReference>
<evidence type="ECO:0000313" key="3">
    <source>
        <dbReference type="Proteomes" id="UP000319931"/>
    </source>
</evidence>
<keyword evidence="1" id="KW-0472">Membrane</keyword>
<keyword evidence="1" id="KW-1133">Transmembrane helix</keyword>
<dbReference type="EMBL" id="RCZC01000001">
    <property type="protein sequence ID" value="TPG56557.1"/>
    <property type="molecule type" value="Genomic_DNA"/>
</dbReference>
<accession>A0A502G3L5</accession>
<dbReference type="AlphaFoldDB" id="A0A502G3L5"/>
<feature type="transmembrane region" description="Helical" evidence="1">
    <location>
        <begin position="16"/>
        <end position="41"/>
    </location>
</feature>
<comment type="caution">
    <text evidence="2">The sequence shown here is derived from an EMBL/GenBank/DDBJ whole genome shotgun (WGS) entry which is preliminary data.</text>
</comment>
<evidence type="ECO:0000313" key="2">
    <source>
        <dbReference type="EMBL" id="TPG56557.1"/>
    </source>
</evidence>
<reference evidence="2 3" key="1">
    <citation type="journal article" date="2019" name="Environ. Microbiol.">
        <title>Species interactions and distinct microbial communities in high Arctic permafrost affected cryosols are associated with the CH4 and CO2 gas fluxes.</title>
        <authorList>
            <person name="Altshuler I."/>
            <person name="Hamel J."/>
            <person name="Turney S."/>
            <person name="Magnuson E."/>
            <person name="Levesque R."/>
            <person name="Greer C."/>
            <person name="Whyte L.G."/>
        </authorList>
    </citation>
    <scope>NUCLEOTIDE SEQUENCE [LARGE SCALE GENOMIC DNA]</scope>
    <source>
        <strain evidence="2 3">E6.1</strain>
    </source>
</reference>
<protein>
    <submittedName>
        <fullName evidence="2">DUF2474 domain-containing protein</fullName>
    </submittedName>
</protein>
<evidence type="ECO:0000256" key="1">
    <source>
        <dbReference type="SAM" id="Phobius"/>
    </source>
</evidence>
<dbReference type="Pfam" id="PF10617">
    <property type="entry name" value="DUF2474"/>
    <property type="match status" value="1"/>
</dbReference>
<name>A0A502G3L5_9SPHN</name>
<keyword evidence="1" id="KW-0812">Transmembrane</keyword>